<keyword evidence="6 14" id="KW-0863">Zinc-finger</keyword>
<keyword evidence="11 17" id="KW-0456">Lyase</keyword>
<dbReference type="GO" id="GO:0008270">
    <property type="term" value="F:zinc ion binding"/>
    <property type="evidence" value="ECO:0007669"/>
    <property type="project" value="UniProtKB-KW"/>
</dbReference>
<dbReference type="InterPro" id="IPR012319">
    <property type="entry name" value="FPG_cat"/>
</dbReference>
<dbReference type="EMBL" id="JACHWZ010000006">
    <property type="protein sequence ID" value="MBB3060910.1"/>
    <property type="molecule type" value="Genomic_DNA"/>
</dbReference>
<dbReference type="Pfam" id="PF06831">
    <property type="entry name" value="H2TH"/>
    <property type="match status" value="1"/>
</dbReference>
<organism evidence="17 18">
    <name type="scientific">Microbulbifer rhizosphaerae</name>
    <dbReference type="NCBI Taxonomy" id="1562603"/>
    <lineage>
        <taxon>Bacteria</taxon>
        <taxon>Pseudomonadati</taxon>
        <taxon>Pseudomonadota</taxon>
        <taxon>Gammaproteobacteria</taxon>
        <taxon>Cellvibrionales</taxon>
        <taxon>Microbulbiferaceae</taxon>
        <taxon>Microbulbifer</taxon>
    </lineage>
</organism>
<dbReference type="InterPro" id="IPR000214">
    <property type="entry name" value="Znf_DNA_glyclase/AP_lyase"/>
</dbReference>
<keyword evidence="8" id="KW-0862">Zinc</keyword>
<keyword evidence="10" id="KW-0234">DNA repair</keyword>
<dbReference type="InterPro" id="IPR010979">
    <property type="entry name" value="Ribosomal_uS13-like_H2TH"/>
</dbReference>
<name>A0A7W4ZA53_9GAMM</name>
<evidence type="ECO:0000256" key="8">
    <source>
        <dbReference type="ARBA" id="ARBA00022833"/>
    </source>
</evidence>
<comment type="similarity">
    <text evidence="3">Belongs to the FPG family.</text>
</comment>
<evidence type="ECO:0000256" key="10">
    <source>
        <dbReference type="ARBA" id="ARBA00023204"/>
    </source>
</evidence>
<gene>
    <name evidence="17" type="ORF">FHS09_001730</name>
</gene>
<dbReference type="PANTHER" id="PTHR22993:SF9">
    <property type="entry name" value="FORMAMIDOPYRIMIDINE-DNA GLYCOSYLASE"/>
    <property type="match status" value="1"/>
</dbReference>
<dbReference type="SMART" id="SM01232">
    <property type="entry name" value="H2TH"/>
    <property type="match status" value="1"/>
</dbReference>
<feature type="domain" description="Formamidopyrimidine-DNA glycosylase catalytic" evidence="16">
    <location>
        <begin position="2"/>
        <end position="114"/>
    </location>
</feature>
<evidence type="ECO:0000256" key="3">
    <source>
        <dbReference type="ARBA" id="ARBA00009409"/>
    </source>
</evidence>
<dbReference type="SUPFAM" id="SSF81624">
    <property type="entry name" value="N-terminal domain of MutM-like DNA repair proteins"/>
    <property type="match status" value="1"/>
</dbReference>
<dbReference type="GO" id="GO:0003684">
    <property type="term" value="F:damaged DNA binding"/>
    <property type="evidence" value="ECO:0007669"/>
    <property type="project" value="InterPro"/>
</dbReference>
<keyword evidence="13 17" id="KW-0326">Glycosidase</keyword>
<dbReference type="SUPFAM" id="SSF57716">
    <property type="entry name" value="Glucocorticoid receptor-like (DNA-binding domain)"/>
    <property type="match status" value="1"/>
</dbReference>
<dbReference type="PANTHER" id="PTHR22993">
    <property type="entry name" value="FORMAMIDOPYRIMIDINE-DNA GLYCOSYLASE"/>
    <property type="match status" value="1"/>
</dbReference>
<evidence type="ECO:0000256" key="14">
    <source>
        <dbReference type="PROSITE-ProRule" id="PRU00391"/>
    </source>
</evidence>
<evidence type="ECO:0000313" key="17">
    <source>
        <dbReference type="EMBL" id="MBB3060910.1"/>
    </source>
</evidence>
<evidence type="ECO:0000259" key="15">
    <source>
        <dbReference type="PROSITE" id="PS51066"/>
    </source>
</evidence>
<evidence type="ECO:0000256" key="4">
    <source>
        <dbReference type="ARBA" id="ARBA00022723"/>
    </source>
</evidence>
<evidence type="ECO:0000256" key="11">
    <source>
        <dbReference type="ARBA" id="ARBA00023239"/>
    </source>
</evidence>
<keyword evidence="5" id="KW-0227">DNA damage</keyword>
<dbReference type="EC" id="4.2.99.18" evidence="17"/>
<evidence type="ECO:0000256" key="5">
    <source>
        <dbReference type="ARBA" id="ARBA00022763"/>
    </source>
</evidence>
<dbReference type="AlphaFoldDB" id="A0A7W4ZA53"/>
<reference evidence="17 18" key="1">
    <citation type="submission" date="2020-08" db="EMBL/GenBank/DDBJ databases">
        <title>Genomic Encyclopedia of Type Strains, Phase III (KMG-III): the genomes of soil and plant-associated and newly described type strains.</title>
        <authorList>
            <person name="Whitman W."/>
        </authorList>
    </citation>
    <scope>NUCLEOTIDE SEQUENCE [LARGE SCALE GENOMIC DNA]</scope>
    <source>
        <strain evidence="17 18">CECT 8799</strain>
    </source>
</reference>
<feature type="domain" description="FPG-type" evidence="15">
    <location>
        <begin position="225"/>
        <end position="259"/>
    </location>
</feature>
<dbReference type="SMART" id="SM00898">
    <property type="entry name" value="Fapy_DNA_glyco"/>
    <property type="match status" value="1"/>
</dbReference>
<dbReference type="InterPro" id="IPR015886">
    <property type="entry name" value="H2TH_FPG"/>
</dbReference>
<evidence type="ECO:0000313" key="18">
    <source>
        <dbReference type="Proteomes" id="UP000535937"/>
    </source>
</evidence>
<dbReference type="PROSITE" id="PS51068">
    <property type="entry name" value="FPG_CAT"/>
    <property type="match status" value="1"/>
</dbReference>
<evidence type="ECO:0000256" key="1">
    <source>
        <dbReference type="ARBA" id="ARBA00001668"/>
    </source>
</evidence>
<comment type="catalytic activity">
    <reaction evidence="1">
        <text>Hydrolysis of DNA containing ring-opened 7-methylguanine residues, releasing 2,6-diamino-4-hydroxy-5-(N-methyl)formamidopyrimidine.</text>
        <dbReference type="EC" id="3.2.2.23"/>
    </reaction>
</comment>
<dbReference type="InterPro" id="IPR035937">
    <property type="entry name" value="FPG_N"/>
</dbReference>
<evidence type="ECO:0000256" key="6">
    <source>
        <dbReference type="ARBA" id="ARBA00022771"/>
    </source>
</evidence>
<dbReference type="GO" id="GO:0008534">
    <property type="term" value="F:oxidized purine nucleobase lesion DNA N-glycosylase activity"/>
    <property type="evidence" value="ECO:0007669"/>
    <property type="project" value="UniProtKB-EC"/>
</dbReference>
<dbReference type="Pfam" id="PF06827">
    <property type="entry name" value="zf-FPG_IleRS"/>
    <property type="match status" value="1"/>
</dbReference>
<dbReference type="GO" id="GO:0006284">
    <property type="term" value="P:base-excision repair"/>
    <property type="evidence" value="ECO:0007669"/>
    <property type="project" value="InterPro"/>
</dbReference>
<evidence type="ECO:0000256" key="2">
    <source>
        <dbReference type="ARBA" id="ARBA00001947"/>
    </source>
</evidence>
<dbReference type="Pfam" id="PF01149">
    <property type="entry name" value="Fapy_DNA_glyco"/>
    <property type="match status" value="1"/>
</dbReference>
<accession>A0A7W4ZA53</accession>
<evidence type="ECO:0000256" key="9">
    <source>
        <dbReference type="ARBA" id="ARBA00023125"/>
    </source>
</evidence>
<dbReference type="RefSeq" id="WP_183458748.1">
    <property type="nucleotide sequence ID" value="NZ_JACHWZ010000006.1"/>
</dbReference>
<comment type="caution">
    <text evidence="17">The sequence shown here is derived from an EMBL/GenBank/DDBJ whole genome shotgun (WGS) entry which is preliminary data.</text>
</comment>
<keyword evidence="4" id="KW-0479">Metal-binding</keyword>
<sequence length="260" mass="29861">MPELPDVENFRRYFNATSLHQRISRVHVEEPALLFETSPQGLGRALKRRDFQSTRRHGKYLFADTGERWLVLHFGMSGSLHYSKKDAGRPQYTRLSIEFENDHQLVYTAPRKLGRIALADSPEEWIEARELGEDALDISEEQFLQKLSKRRGQVKSWLMDQHSLAGIGNIYSDEILFQTGLHPKHSLQDLDEEDRKQLYRTISSVLKTAIEKKAEPERMPDKFLLPHRKQGGHCPACGTALKSLSAAGRTAWHCPRCQAD</sequence>
<dbReference type="InterPro" id="IPR010663">
    <property type="entry name" value="Znf_FPG/IleRS"/>
</dbReference>
<keyword evidence="18" id="KW-1185">Reference proteome</keyword>
<evidence type="ECO:0000256" key="13">
    <source>
        <dbReference type="ARBA" id="ARBA00023295"/>
    </source>
</evidence>
<keyword evidence="12" id="KW-0511">Multifunctional enzyme</keyword>
<dbReference type="Gene3D" id="3.20.190.10">
    <property type="entry name" value="MutM-like, N-terminal"/>
    <property type="match status" value="1"/>
</dbReference>
<proteinExistence type="inferred from homology"/>
<dbReference type="SUPFAM" id="SSF46946">
    <property type="entry name" value="S13-like H2TH domain"/>
    <property type="match status" value="1"/>
</dbReference>
<evidence type="ECO:0000256" key="7">
    <source>
        <dbReference type="ARBA" id="ARBA00022801"/>
    </source>
</evidence>
<dbReference type="Proteomes" id="UP000535937">
    <property type="component" value="Unassembled WGS sequence"/>
</dbReference>
<keyword evidence="9" id="KW-0238">DNA-binding</keyword>
<keyword evidence="7 17" id="KW-0378">Hydrolase</keyword>
<evidence type="ECO:0000259" key="16">
    <source>
        <dbReference type="PROSITE" id="PS51068"/>
    </source>
</evidence>
<dbReference type="PROSITE" id="PS51066">
    <property type="entry name" value="ZF_FPG_2"/>
    <property type="match status" value="1"/>
</dbReference>
<comment type="cofactor">
    <cofactor evidence="2">
        <name>Zn(2+)</name>
        <dbReference type="ChEBI" id="CHEBI:29105"/>
    </cofactor>
</comment>
<evidence type="ECO:0000256" key="12">
    <source>
        <dbReference type="ARBA" id="ARBA00023268"/>
    </source>
</evidence>
<protein>
    <submittedName>
        <fullName evidence="17">Formamidopyrimidine-DNA glycosylase</fullName>
        <ecNumber evidence="17">3.2.2.23</ecNumber>
        <ecNumber evidence="17">4.2.99.18</ecNumber>
    </submittedName>
</protein>
<dbReference type="GO" id="GO:0140078">
    <property type="term" value="F:class I DNA-(apurinic or apyrimidinic site) endonuclease activity"/>
    <property type="evidence" value="ECO:0007669"/>
    <property type="project" value="UniProtKB-EC"/>
</dbReference>
<dbReference type="EC" id="3.2.2.23" evidence="17"/>
<dbReference type="Gene3D" id="1.10.8.50">
    <property type="match status" value="1"/>
</dbReference>